<evidence type="ECO:0000256" key="3">
    <source>
        <dbReference type="ARBA" id="ARBA00022989"/>
    </source>
</evidence>
<reference evidence="6" key="1">
    <citation type="journal article" date="2020" name="mSystems">
        <title>Genome- and Community-Level Interaction Insights into Carbon Utilization and Element Cycling Functions of Hydrothermarchaeota in Hydrothermal Sediment.</title>
        <authorList>
            <person name="Zhou Z."/>
            <person name="Liu Y."/>
            <person name="Xu W."/>
            <person name="Pan J."/>
            <person name="Luo Z.H."/>
            <person name="Li M."/>
        </authorList>
    </citation>
    <scope>NUCLEOTIDE SEQUENCE [LARGE SCALE GENOMIC DNA]</scope>
    <source>
        <strain evidence="6">HyVt-503</strain>
    </source>
</reference>
<keyword evidence="2 5" id="KW-0812">Transmembrane</keyword>
<dbReference type="GO" id="GO:0005524">
    <property type="term" value="F:ATP binding"/>
    <property type="evidence" value="ECO:0007669"/>
    <property type="project" value="InterPro"/>
</dbReference>
<sequence length="91" mass="10690">MRYYYYYQRTGGPFTTFLTILGAICFLVAFFFLALPIFLAALAVFSGIALYVGWRMKRAIKKMEEELDRELRSMEDRDRCGIIDIEKEPLD</sequence>
<evidence type="ECO:0000313" key="6">
    <source>
        <dbReference type="EMBL" id="HFC46575.1"/>
    </source>
</evidence>
<feature type="transmembrane region" description="Helical" evidence="5">
    <location>
        <begin position="12"/>
        <end position="31"/>
    </location>
</feature>
<feature type="transmembrane region" description="Helical" evidence="5">
    <location>
        <begin position="37"/>
        <end position="54"/>
    </location>
</feature>
<comment type="caution">
    <text evidence="6">The sequence shown here is derived from an EMBL/GenBank/DDBJ whole genome shotgun (WGS) entry which is preliminary data.</text>
</comment>
<proteinExistence type="predicted"/>
<evidence type="ECO:0000256" key="5">
    <source>
        <dbReference type="SAM" id="Phobius"/>
    </source>
</evidence>
<name>A0A7V2SYA1_9BACT</name>
<dbReference type="AlphaFoldDB" id="A0A7V2SYA1"/>
<keyword evidence="3 5" id="KW-1133">Transmembrane helix</keyword>
<gene>
    <name evidence="6" type="ORF">ENJ63_01695</name>
</gene>
<protein>
    <submittedName>
        <fullName evidence="6">Uncharacterized protein</fullName>
    </submittedName>
</protein>
<accession>A0A7V2SYA1</accession>
<dbReference type="GO" id="GO:0005886">
    <property type="term" value="C:plasma membrane"/>
    <property type="evidence" value="ECO:0007669"/>
    <property type="project" value="UniProtKB-SubCell"/>
</dbReference>
<evidence type="ECO:0000256" key="1">
    <source>
        <dbReference type="ARBA" id="ARBA00004651"/>
    </source>
</evidence>
<evidence type="ECO:0000256" key="4">
    <source>
        <dbReference type="ARBA" id="ARBA00023136"/>
    </source>
</evidence>
<comment type="subcellular location">
    <subcellularLocation>
        <location evidence="1">Cell membrane</location>
        <topology evidence="1">Multi-pass membrane protein</topology>
    </subcellularLocation>
</comment>
<dbReference type="Proteomes" id="UP000885797">
    <property type="component" value="Unassembled WGS sequence"/>
</dbReference>
<dbReference type="InterPro" id="IPR036640">
    <property type="entry name" value="ABC1_TM_sf"/>
</dbReference>
<dbReference type="SUPFAM" id="SSF90123">
    <property type="entry name" value="ABC transporter transmembrane region"/>
    <property type="match status" value="1"/>
</dbReference>
<organism evidence="6">
    <name type="scientific">Dissulfuribacter thermophilus</name>
    <dbReference type="NCBI Taxonomy" id="1156395"/>
    <lineage>
        <taxon>Bacteria</taxon>
        <taxon>Pseudomonadati</taxon>
        <taxon>Thermodesulfobacteriota</taxon>
        <taxon>Dissulfuribacteria</taxon>
        <taxon>Dissulfuribacterales</taxon>
        <taxon>Dissulfuribacteraceae</taxon>
        <taxon>Dissulfuribacter</taxon>
    </lineage>
</organism>
<dbReference type="EMBL" id="DRND01000141">
    <property type="protein sequence ID" value="HFC46575.1"/>
    <property type="molecule type" value="Genomic_DNA"/>
</dbReference>
<keyword evidence="4 5" id="KW-0472">Membrane</keyword>
<evidence type="ECO:0000256" key="2">
    <source>
        <dbReference type="ARBA" id="ARBA00022692"/>
    </source>
</evidence>